<protein>
    <recommendedName>
        <fullName evidence="1">UPF0597 protein CRN84_19810</fullName>
    </recommendedName>
</protein>
<dbReference type="Proteomes" id="UP000224974">
    <property type="component" value="Unassembled WGS sequence"/>
</dbReference>
<proteinExistence type="inferred from homology"/>
<evidence type="ECO:0000313" key="4">
    <source>
        <dbReference type="Proteomes" id="UP000224974"/>
    </source>
</evidence>
<dbReference type="GO" id="GO:0080146">
    <property type="term" value="F:L-cysteine desulfhydrase activity"/>
    <property type="evidence" value="ECO:0007669"/>
    <property type="project" value="TreeGrafter"/>
</dbReference>
<reference evidence="4" key="1">
    <citation type="submission" date="2017-09" db="EMBL/GenBank/DDBJ databases">
        <title>FDA dAtabase for Regulatory Grade micrObial Sequences (FDA-ARGOS): Supporting development and validation of Infectious Disease Dx tests.</title>
        <authorList>
            <person name="Minogue T."/>
            <person name="Wolcott M."/>
            <person name="Wasieloski L."/>
            <person name="Aguilar W."/>
            <person name="Moore D."/>
            <person name="Tallon L."/>
            <person name="Sadzewicz L."/>
            <person name="Ott S."/>
            <person name="Zhao X."/>
            <person name="Nagaraj S."/>
            <person name="Vavikolanu K."/>
            <person name="Aluvathingal J."/>
            <person name="Nadendla S."/>
            <person name="Sichtig H."/>
        </authorList>
    </citation>
    <scope>NUCLEOTIDE SEQUENCE [LARGE SCALE GENOMIC DNA]</scope>
    <source>
        <strain evidence="4">FDAARGOS_387</strain>
    </source>
</reference>
<organism evidence="3 4">
    <name type="scientific">Budvicia aquatica</name>
    <dbReference type="NCBI Taxonomy" id="82979"/>
    <lineage>
        <taxon>Bacteria</taxon>
        <taxon>Pseudomonadati</taxon>
        <taxon>Pseudomonadota</taxon>
        <taxon>Gammaproteobacteria</taxon>
        <taxon>Enterobacterales</taxon>
        <taxon>Budviciaceae</taxon>
        <taxon>Budvicia</taxon>
    </lineage>
</organism>
<dbReference type="InterPro" id="IPR005130">
    <property type="entry name" value="Ser_deHydtase-like_asu"/>
</dbReference>
<dbReference type="PANTHER" id="PTHR30501:SF2">
    <property type="entry name" value="UPF0597 PROTEIN YHAM"/>
    <property type="match status" value="1"/>
</dbReference>
<keyword evidence="4" id="KW-1185">Reference proteome</keyword>
<gene>
    <name evidence="3" type="ORF">CRN84_19810</name>
</gene>
<dbReference type="RefSeq" id="WP_036015502.1">
    <property type="nucleotide sequence ID" value="NZ_PDDX01000001.1"/>
</dbReference>
<evidence type="ECO:0000256" key="1">
    <source>
        <dbReference type="HAMAP-Rule" id="MF_01845"/>
    </source>
</evidence>
<name>A0A2C6DRU7_9GAMM</name>
<dbReference type="Pfam" id="PF03313">
    <property type="entry name" value="SDH_alpha"/>
    <property type="match status" value="1"/>
</dbReference>
<dbReference type="HAMAP" id="MF_01845">
    <property type="entry name" value="UPF0597"/>
    <property type="match status" value="1"/>
</dbReference>
<dbReference type="STRING" id="1111728.GCA_000427805_00969"/>
<dbReference type="PIRSF" id="PIRSF006054">
    <property type="entry name" value="UCP006054"/>
    <property type="match status" value="1"/>
</dbReference>
<comment type="similarity">
    <text evidence="1">Belongs to the UPF0597 family.</text>
</comment>
<feature type="domain" description="Serine dehydratase-like alpha subunit" evidence="2">
    <location>
        <begin position="86"/>
        <end position="417"/>
    </location>
</feature>
<dbReference type="EMBL" id="PDDX01000001">
    <property type="protein sequence ID" value="PHI31423.1"/>
    <property type="molecule type" value="Genomic_DNA"/>
</dbReference>
<sequence length="422" mass="45459">MSIELKLIKLLRDEMVLALGCTEPISIAYASSLVTKYLAHKPESLLAQCSANMVKNVKSVIVPNSGGMKGIPVACLLGAYFGCSDKKLEVLSDITPEQIEQCQRLIPQIPCSIELLESHATLHIIITGKYKNDTVSVEIRDGHTNVVSIIRNGEQLCSQLDEIDNNPQDSHSINGITLQEIIHFSRYSDYTSLIDLLDQEIQYNLQIAQEGLNNPYGVNVGKTILLTSDNSPKNRAKAYAASGSDARMGGCDLPVMINSGSGNQGLTVSLPVIIYAQELNSSQEERYRALLLSNLIALYEKSYIGKLSAYCGVVCAASGSAAGITLLRKGTDEQIEYSVINTLGTLSGMICDGAKASCAAKIATCVETAVMCHEIAMKNDVLQPGDGIVKSSVDHTIKAVGRLASQGMRQTDQEILNIMLGE</sequence>
<dbReference type="AlphaFoldDB" id="A0A2C6DRU7"/>
<evidence type="ECO:0000313" key="3">
    <source>
        <dbReference type="EMBL" id="PHI31423.1"/>
    </source>
</evidence>
<dbReference type="PANTHER" id="PTHR30501">
    <property type="entry name" value="UPF0597 PROTEIN YHAM"/>
    <property type="match status" value="1"/>
</dbReference>
<dbReference type="OrthoDB" id="41906at2"/>
<dbReference type="GO" id="GO:0019450">
    <property type="term" value="P:L-cysteine catabolic process to pyruvate"/>
    <property type="evidence" value="ECO:0007669"/>
    <property type="project" value="TreeGrafter"/>
</dbReference>
<comment type="caution">
    <text evidence="3">The sequence shown here is derived from an EMBL/GenBank/DDBJ whole genome shotgun (WGS) entry which is preliminary data.</text>
</comment>
<accession>A0A2C6DRU7</accession>
<evidence type="ECO:0000259" key="2">
    <source>
        <dbReference type="Pfam" id="PF03313"/>
    </source>
</evidence>
<dbReference type="InterPro" id="IPR021144">
    <property type="entry name" value="UPF0597"/>
</dbReference>